<dbReference type="Proteomes" id="UP000306918">
    <property type="component" value="Unassembled WGS sequence"/>
</dbReference>
<feature type="chain" id="PRO_5020828091" evidence="1">
    <location>
        <begin position="22"/>
        <end position="123"/>
    </location>
</feature>
<dbReference type="EMBL" id="STFF01000007">
    <property type="protein sequence ID" value="THU34933.1"/>
    <property type="molecule type" value="Genomic_DNA"/>
</dbReference>
<sequence>MKLRFLFMMLLITVAALSASAQQQESVMTRSQFFSFEKKKIVPVKSLRLTDTLSHKHLLRTNIRKEWYYEGVPVDSSSVEIVYRMPVDKMLCLVPDCTKSANMPVKKTRLPEQMPNAFSRRGR</sequence>
<reference evidence="2 3" key="1">
    <citation type="submission" date="2019-04" db="EMBL/GenBank/DDBJ databases">
        <title>Niastella caeni sp. nov., isolated from activated sludge.</title>
        <authorList>
            <person name="Sheng M."/>
        </authorList>
    </citation>
    <scope>NUCLEOTIDE SEQUENCE [LARGE SCALE GENOMIC DNA]</scope>
    <source>
        <strain evidence="2 3">HX-2-15</strain>
    </source>
</reference>
<evidence type="ECO:0000256" key="1">
    <source>
        <dbReference type="SAM" id="SignalP"/>
    </source>
</evidence>
<dbReference type="OrthoDB" id="681128at2"/>
<accession>A0A4S8HIQ1</accession>
<dbReference type="RefSeq" id="WP_136579576.1">
    <property type="nucleotide sequence ID" value="NZ_STFF01000007.1"/>
</dbReference>
<keyword evidence="1" id="KW-0732">Signal</keyword>
<evidence type="ECO:0000313" key="2">
    <source>
        <dbReference type="EMBL" id="THU34933.1"/>
    </source>
</evidence>
<proteinExistence type="predicted"/>
<keyword evidence="3" id="KW-1185">Reference proteome</keyword>
<dbReference type="AlphaFoldDB" id="A0A4S8HIQ1"/>
<gene>
    <name evidence="2" type="ORF">FAM09_23365</name>
</gene>
<comment type="caution">
    <text evidence="2">The sequence shown here is derived from an EMBL/GenBank/DDBJ whole genome shotgun (WGS) entry which is preliminary data.</text>
</comment>
<feature type="signal peptide" evidence="1">
    <location>
        <begin position="1"/>
        <end position="21"/>
    </location>
</feature>
<organism evidence="2 3">
    <name type="scientific">Niastella caeni</name>
    <dbReference type="NCBI Taxonomy" id="2569763"/>
    <lineage>
        <taxon>Bacteria</taxon>
        <taxon>Pseudomonadati</taxon>
        <taxon>Bacteroidota</taxon>
        <taxon>Chitinophagia</taxon>
        <taxon>Chitinophagales</taxon>
        <taxon>Chitinophagaceae</taxon>
        <taxon>Niastella</taxon>
    </lineage>
</organism>
<evidence type="ECO:0000313" key="3">
    <source>
        <dbReference type="Proteomes" id="UP000306918"/>
    </source>
</evidence>
<name>A0A4S8HIQ1_9BACT</name>
<protein>
    <submittedName>
        <fullName evidence="2">Uncharacterized protein</fullName>
    </submittedName>
</protein>